<feature type="region of interest" description="Disordered" evidence="2">
    <location>
        <begin position="1"/>
        <end position="34"/>
    </location>
</feature>
<proteinExistence type="inferred from homology"/>
<evidence type="ECO:0000256" key="2">
    <source>
        <dbReference type="SAM" id="MobiDB-lite"/>
    </source>
</evidence>
<organism evidence="4 5">
    <name type="scientific">Sporothrix epigloea</name>
    <dbReference type="NCBI Taxonomy" id="1892477"/>
    <lineage>
        <taxon>Eukaryota</taxon>
        <taxon>Fungi</taxon>
        <taxon>Dikarya</taxon>
        <taxon>Ascomycota</taxon>
        <taxon>Pezizomycotina</taxon>
        <taxon>Sordariomycetes</taxon>
        <taxon>Sordariomycetidae</taxon>
        <taxon>Ophiostomatales</taxon>
        <taxon>Ophiostomataceae</taxon>
        <taxon>Sporothrix</taxon>
    </lineage>
</organism>
<dbReference type="EMBL" id="CAWUON010000005">
    <property type="protein sequence ID" value="CAK7264033.1"/>
    <property type="molecule type" value="Genomic_DNA"/>
</dbReference>
<comment type="similarity">
    <text evidence="1">Belongs to the GST superfamily.</text>
</comment>
<evidence type="ECO:0000259" key="3">
    <source>
        <dbReference type="Pfam" id="PF13409"/>
    </source>
</evidence>
<dbReference type="InterPro" id="IPR016639">
    <property type="entry name" value="GST_Omega/GSH"/>
</dbReference>
<dbReference type="SFLD" id="SFLDS00019">
    <property type="entry name" value="Glutathione_Transferase_(cytos"/>
    <property type="match status" value="1"/>
</dbReference>
<protein>
    <recommendedName>
        <fullName evidence="3">GST N-terminal domain-containing protein</fullName>
    </recommendedName>
</protein>
<dbReference type="Pfam" id="PF13410">
    <property type="entry name" value="GST_C_2"/>
    <property type="match status" value="1"/>
</dbReference>
<dbReference type="CDD" id="cd03190">
    <property type="entry name" value="GST_C_Omega_like"/>
    <property type="match status" value="1"/>
</dbReference>
<comment type="caution">
    <text evidence="4">The sequence shown here is derived from an EMBL/GenBank/DDBJ whole genome shotgun (WGS) entry which is preliminary data.</text>
</comment>
<dbReference type="Gene3D" id="3.40.30.10">
    <property type="entry name" value="Glutaredoxin"/>
    <property type="match status" value="1"/>
</dbReference>
<dbReference type="PANTHER" id="PTHR32419:SF23">
    <property type="entry name" value="GLUTATHIONE S-TRANSFERASE (EUROFUNG)"/>
    <property type="match status" value="1"/>
</dbReference>
<dbReference type="Gene3D" id="1.20.1050.10">
    <property type="match status" value="1"/>
</dbReference>
<dbReference type="Proteomes" id="UP001642502">
    <property type="component" value="Unassembled WGS sequence"/>
</dbReference>
<keyword evidence="5" id="KW-1185">Reference proteome</keyword>
<dbReference type="InterPro" id="IPR047047">
    <property type="entry name" value="GST_Omega-like_C"/>
</dbReference>
<dbReference type="SUPFAM" id="SSF47616">
    <property type="entry name" value="GST C-terminal domain-like"/>
    <property type="match status" value="1"/>
</dbReference>
<dbReference type="PIRSF" id="PIRSF015753">
    <property type="entry name" value="GST"/>
    <property type="match status" value="1"/>
</dbReference>
<dbReference type="InterPro" id="IPR036249">
    <property type="entry name" value="Thioredoxin-like_sf"/>
</dbReference>
<sequence length="352" mass="39425">MSTPVEPAPRKPSFVGQSAAGAPQSWHGKVAADGPHPPETDRYLLYIGLFCPFAHRANLVRHIKGLQDILPIAVVKPYPKGDEDGWPGWGFPASADEYAGATPDPLFGARYLHDVYFKANSNYTGRYSVPVLWDKKLGTIVNNESPELLRDLQTSFNDLLPADKAAITLYPEALRERIDAETVWMQRDLNSGVYKAGFATTQQAYDAAVPVVFAALNRLEKMIAAGGGPFILGRQLTELDVRAYATLIRFDTIYVQHFKCNLGTLRHDYPQINNWLSYLYFHVPGFRETTNFRHIKENYTKSHGLINPLGITPMGPWPDVEPFYEPDLTKVRVGGVKMPQVLELEAQIEPKL</sequence>
<dbReference type="Pfam" id="PF13409">
    <property type="entry name" value="GST_N_2"/>
    <property type="match status" value="1"/>
</dbReference>
<dbReference type="InterPro" id="IPR040079">
    <property type="entry name" value="Glutathione_S-Trfase"/>
</dbReference>
<dbReference type="InterPro" id="IPR004045">
    <property type="entry name" value="Glutathione_S-Trfase_N"/>
</dbReference>
<evidence type="ECO:0000256" key="1">
    <source>
        <dbReference type="ARBA" id="ARBA00007409"/>
    </source>
</evidence>
<feature type="domain" description="GST N-terminal" evidence="3">
    <location>
        <begin position="50"/>
        <end position="153"/>
    </location>
</feature>
<dbReference type="SFLD" id="SFLDG01206">
    <property type="entry name" value="Xi.1"/>
    <property type="match status" value="1"/>
</dbReference>
<dbReference type="InterPro" id="IPR036282">
    <property type="entry name" value="Glutathione-S-Trfase_C_sf"/>
</dbReference>
<evidence type="ECO:0000313" key="4">
    <source>
        <dbReference type="EMBL" id="CAK7264033.1"/>
    </source>
</evidence>
<name>A0ABP0D740_9PEZI</name>
<accession>A0ABP0D740</accession>
<evidence type="ECO:0000313" key="5">
    <source>
        <dbReference type="Proteomes" id="UP001642502"/>
    </source>
</evidence>
<dbReference type="SUPFAM" id="SSF52833">
    <property type="entry name" value="Thioredoxin-like"/>
    <property type="match status" value="1"/>
</dbReference>
<gene>
    <name evidence="4" type="ORF">SEPCBS119000_000793</name>
</gene>
<dbReference type="SFLD" id="SFLDG01148">
    <property type="entry name" value="Xi_(cytGST)"/>
    <property type="match status" value="1"/>
</dbReference>
<reference evidence="4 5" key="1">
    <citation type="submission" date="2024-01" db="EMBL/GenBank/DDBJ databases">
        <authorList>
            <person name="Allen C."/>
            <person name="Tagirdzhanova G."/>
        </authorList>
    </citation>
    <scope>NUCLEOTIDE SEQUENCE [LARGE SCALE GENOMIC DNA]</scope>
    <source>
        <strain evidence="4 5">CBS 119000</strain>
    </source>
</reference>
<dbReference type="PANTHER" id="PTHR32419">
    <property type="entry name" value="GLUTATHIONYL-HYDROQUINONE REDUCTASE"/>
    <property type="match status" value="1"/>
</dbReference>